<name>A0A6A6I1W7_9PLEO</name>
<organism evidence="2 3">
    <name type="scientific">Trematosphaeria pertusa</name>
    <dbReference type="NCBI Taxonomy" id="390896"/>
    <lineage>
        <taxon>Eukaryota</taxon>
        <taxon>Fungi</taxon>
        <taxon>Dikarya</taxon>
        <taxon>Ascomycota</taxon>
        <taxon>Pezizomycotina</taxon>
        <taxon>Dothideomycetes</taxon>
        <taxon>Pleosporomycetidae</taxon>
        <taxon>Pleosporales</taxon>
        <taxon>Massarineae</taxon>
        <taxon>Trematosphaeriaceae</taxon>
        <taxon>Trematosphaeria</taxon>
    </lineage>
</organism>
<dbReference type="Proteomes" id="UP000800094">
    <property type="component" value="Unassembled WGS sequence"/>
</dbReference>
<dbReference type="GeneID" id="54589864"/>
<sequence>MCSSPTLFASWRGPPTFRCNIDTNLPLSQSTECLHWGLCTTKLKTCNFFSSSYVFFCFLSITMNQGRVHTKTHGERHDHEWHERLLYNLLHLLISHFYALYSRQIRRKGPSVPRSESVGARLSGSSPD</sequence>
<evidence type="ECO:0000256" key="1">
    <source>
        <dbReference type="SAM" id="MobiDB-lite"/>
    </source>
</evidence>
<gene>
    <name evidence="2" type="ORF">BU26DRAFT_94733</name>
</gene>
<reference evidence="2" key="1">
    <citation type="journal article" date="2020" name="Stud. Mycol.">
        <title>101 Dothideomycetes genomes: a test case for predicting lifestyles and emergence of pathogens.</title>
        <authorList>
            <person name="Haridas S."/>
            <person name="Albert R."/>
            <person name="Binder M."/>
            <person name="Bloem J."/>
            <person name="Labutti K."/>
            <person name="Salamov A."/>
            <person name="Andreopoulos B."/>
            <person name="Baker S."/>
            <person name="Barry K."/>
            <person name="Bills G."/>
            <person name="Bluhm B."/>
            <person name="Cannon C."/>
            <person name="Castanera R."/>
            <person name="Culley D."/>
            <person name="Daum C."/>
            <person name="Ezra D."/>
            <person name="Gonzalez J."/>
            <person name="Henrissat B."/>
            <person name="Kuo A."/>
            <person name="Liang C."/>
            <person name="Lipzen A."/>
            <person name="Lutzoni F."/>
            <person name="Magnuson J."/>
            <person name="Mondo S."/>
            <person name="Nolan M."/>
            <person name="Ohm R."/>
            <person name="Pangilinan J."/>
            <person name="Park H.-J."/>
            <person name="Ramirez L."/>
            <person name="Alfaro M."/>
            <person name="Sun H."/>
            <person name="Tritt A."/>
            <person name="Yoshinaga Y."/>
            <person name="Zwiers L.-H."/>
            <person name="Turgeon B."/>
            <person name="Goodwin S."/>
            <person name="Spatafora J."/>
            <person name="Crous P."/>
            <person name="Grigoriev I."/>
        </authorList>
    </citation>
    <scope>NUCLEOTIDE SEQUENCE</scope>
    <source>
        <strain evidence="2">CBS 122368</strain>
    </source>
</reference>
<feature type="region of interest" description="Disordered" evidence="1">
    <location>
        <begin position="107"/>
        <end position="128"/>
    </location>
</feature>
<keyword evidence="3" id="KW-1185">Reference proteome</keyword>
<dbReference type="AlphaFoldDB" id="A0A6A6I1W7"/>
<proteinExistence type="predicted"/>
<dbReference type="EMBL" id="ML987203">
    <property type="protein sequence ID" value="KAF2244139.1"/>
    <property type="molecule type" value="Genomic_DNA"/>
</dbReference>
<evidence type="ECO:0000313" key="2">
    <source>
        <dbReference type="EMBL" id="KAF2244139.1"/>
    </source>
</evidence>
<accession>A0A6A6I1W7</accession>
<protein>
    <submittedName>
        <fullName evidence="2">Uncharacterized protein</fullName>
    </submittedName>
</protein>
<evidence type="ECO:0000313" key="3">
    <source>
        <dbReference type="Proteomes" id="UP000800094"/>
    </source>
</evidence>
<dbReference type="RefSeq" id="XP_033679143.1">
    <property type="nucleotide sequence ID" value="XM_033836534.1"/>
</dbReference>